<dbReference type="SMART" id="SM00175">
    <property type="entry name" value="RAB"/>
    <property type="match status" value="1"/>
</dbReference>
<dbReference type="NCBIfam" id="TIGR00231">
    <property type="entry name" value="small_GTP"/>
    <property type="match status" value="1"/>
</dbReference>
<dbReference type="InterPro" id="IPR027417">
    <property type="entry name" value="P-loop_NTPase"/>
</dbReference>
<dbReference type="SMART" id="SM00174">
    <property type="entry name" value="RHO"/>
    <property type="match status" value="1"/>
</dbReference>
<dbReference type="GO" id="GO:0007165">
    <property type="term" value="P:signal transduction"/>
    <property type="evidence" value="ECO:0007669"/>
    <property type="project" value="InterPro"/>
</dbReference>
<dbReference type="Proteomes" id="UP000282613">
    <property type="component" value="Unassembled WGS sequence"/>
</dbReference>
<proteinExistence type="predicted"/>
<keyword evidence="9" id="KW-1185">Reference proteome</keyword>
<dbReference type="SMART" id="SM00176">
    <property type="entry name" value="RAN"/>
    <property type="match status" value="1"/>
</dbReference>
<dbReference type="PRINTS" id="PR00449">
    <property type="entry name" value="RASTRNSFRMNG"/>
</dbReference>
<dbReference type="PROSITE" id="PS51419">
    <property type="entry name" value="RAB"/>
    <property type="match status" value="1"/>
</dbReference>
<keyword evidence="6" id="KW-0342">GTP-binding</keyword>
<comment type="subcellular location">
    <subcellularLocation>
        <location evidence="1">Cell membrane</location>
    </subcellularLocation>
</comment>
<dbReference type="InterPro" id="IPR020849">
    <property type="entry name" value="Small_GTPase_Ras-type"/>
</dbReference>
<dbReference type="InterPro" id="IPR005225">
    <property type="entry name" value="Small_GTP-bd"/>
</dbReference>
<reference evidence="8 9" key="2">
    <citation type="submission" date="2018-11" db="EMBL/GenBank/DDBJ databases">
        <authorList>
            <consortium name="Pathogen Informatics"/>
        </authorList>
    </citation>
    <scope>NUCLEOTIDE SEQUENCE [LARGE SCALE GENOMIC DNA]</scope>
</reference>
<evidence type="ECO:0000313" key="8">
    <source>
        <dbReference type="EMBL" id="VDK39818.1"/>
    </source>
</evidence>
<dbReference type="FunFam" id="3.40.50.300:FF:000343">
    <property type="entry name" value="Ras family gtpase"/>
    <property type="match status" value="1"/>
</dbReference>
<sequence length="240" mass="26902">MREYKLVVLGSGGVGKSALTVQFVQGIFVEKYDPTIEDSYRKKVEVDNEQCILEILDTAGTEQFTAMRDLYMKNGQGFVLTYSITSPPSLFDLFDLREHIIRVKDTENVPIVLVGNKCDLEDERAVGKEEGQKLARRWNCTFMETSAKSKINVSEVSSLSPLFIRFLRFGPSDKQGESSTEGKIESSAVEEYLLSCLNTTSSSSPSFMCAPHLCALHLHCRFNLFDSLNGDLMMILIVIN</sequence>
<evidence type="ECO:0000256" key="5">
    <source>
        <dbReference type="ARBA" id="ARBA00022801"/>
    </source>
</evidence>
<evidence type="ECO:0000313" key="10">
    <source>
        <dbReference type="WBParaSite" id="TASK_0000822301-mRNA-1"/>
    </source>
</evidence>
<dbReference type="InterPro" id="IPR001806">
    <property type="entry name" value="Small_GTPase"/>
</dbReference>
<dbReference type="WBParaSite" id="TASK_0000822301-mRNA-1">
    <property type="protein sequence ID" value="TASK_0000822301-mRNA-1"/>
    <property type="gene ID" value="TASK_0000822301"/>
</dbReference>
<dbReference type="Gene3D" id="3.40.50.300">
    <property type="entry name" value="P-loop containing nucleotide triphosphate hydrolases"/>
    <property type="match status" value="1"/>
</dbReference>
<keyword evidence="3" id="KW-1003">Cell membrane</keyword>
<evidence type="ECO:0000256" key="4">
    <source>
        <dbReference type="ARBA" id="ARBA00022741"/>
    </source>
</evidence>
<organism evidence="10">
    <name type="scientific">Taenia asiatica</name>
    <name type="common">Asian tapeworm</name>
    <dbReference type="NCBI Taxonomy" id="60517"/>
    <lineage>
        <taxon>Eukaryota</taxon>
        <taxon>Metazoa</taxon>
        <taxon>Spiralia</taxon>
        <taxon>Lophotrochozoa</taxon>
        <taxon>Platyhelminthes</taxon>
        <taxon>Cestoda</taxon>
        <taxon>Eucestoda</taxon>
        <taxon>Cyclophyllidea</taxon>
        <taxon>Taeniidae</taxon>
        <taxon>Taenia</taxon>
    </lineage>
</organism>
<dbReference type="OrthoDB" id="5976022at2759"/>
<evidence type="ECO:0000256" key="1">
    <source>
        <dbReference type="ARBA" id="ARBA00004236"/>
    </source>
</evidence>
<dbReference type="PROSITE" id="PS51420">
    <property type="entry name" value="RHO"/>
    <property type="match status" value="1"/>
</dbReference>
<evidence type="ECO:0000313" key="9">
    <source>
        <dbReference type="Proteomes" id="UP000282613"/>
    </source>
</evidence>
<dbReference type="Pfam" id="PF00071">
    <property type="entry name" value="Ras"/>
    <property type="match status" value="1"/>
</dbReference>
<evidence type="ECO:0000256" key="2">
    <source>
        <dbReference type="ARBA" id="ARBA00011984"/>
    </source>
</evidence>
<dbReference type="EC" id="3.6.5.2" evidence="2"/>
<dbReference type="GO" id="GO:0005886">
    <property type="term" value="C:plasma membrane"/>
    <property type="evidence" value="ECO:0007669"/>
    <property type="project" value="UniProtKB-SubCell"/>
</dbReference>
<accession>A0A0R3WC20</accession>
<dbReference type="SUPFAM" id="SSF52540">
    <property type="entry name" value="P-loop containing nucleoside triphosphate hydrolases"/>
    <property type="match status" value="1"/>
</dbReference>
<dbReference type="EMBL" id="UYRS01018752">
    <property type="protein sequence ID" value="VDK39818.1"/>
    <property type="molecule type" value="Genomic_DNA"/>
</dbReference>
<keyword evidence="7" id="KW-0472">Membrane</keyword>
<dbReference type="STRING" id="60517.A0A0R3WC20"/>
<keyword evidence="4" id="KW-0547">Nucleotide-binding</keyword>
<dbReference type="GO" id="GO:0005525">
    <property type="term" value="F:GTP binding"/>
    <property type="evidence" value="ECO:0007669"/>
    <property type="project" value="UniProtKB-KW"/>
</dbReference>
<gene>
    <name evidence="8" type="ORF">TASK_LOCUS8224</name>
</gene>
<dbReference type="AlphaFoldDB" id="A0A0R3WC20"/>
<dbReference type="GO" id="GO:0003925">
    <property type="term" value="F:G protein activity"/>
    <property type="evidence" value="ECO:0007669"/>
    <property type="project" value="UniProtKB-EC"/>
</dbReference>
<dbReference type="PROSITE" id="PS51421">
    <property type="entry name" value="RAS"/>
    <property type="match status" value="1"/>
</dbReference>
<dbReference type="PANTHER" id="PTHR24070">
    <property type="entry name" value="RAS, DI-RAS, AND RHEB FAMILY MEMBERS OF SMALL GTPASE SUPERFAMILY"/>
    <property type="match status" value="1"/>
</dbReference>
<evidence type="ECO:0000256" key="7">
    <source>
        <dbReference type="ARBA" id="ARBA00023136"/>
    </source>
</evidence>
<keyword evidence="5" id="KW-0378">Hydrolase</keyword>
<evidence type="ECO:0000256" key="6">
    <source>
        <dbReference type="ARBA" id="ARBA00023134"/>
    </source>
</evidence>
<name>A0A0R3WC20_TAEAS</name>
<protein>
    <recommendedName>
        <fullName evidence="2">small monomeric GTPase</fullName>
        <ecNumber evidence="2">3.6.5.2</ecNumber>
    </recommendedName>
</protein>
<evidence type="ECO:0000256" key="3">
    <source>
        <dbReference type="ARBA" id="ARBA00022475"/>
    </source>
</evidence>
<dbReference type="SMART" id="SM00173">
    <property type="entry name" value="RAS"/>
    <property type="match status" value="1"/>
</dbReference>
<reference evidence="10" key="1">
    <citation type="submission" date="2017-02" db="UniProtKB">
        <authorList>
            <consortium name="WormBaseParasite"/>
        </authorList>
    </citation>
    <scope>IDENTIFICATION</scope>
</reference>